<keyword evidence="3" id="KW-1185">Reference proteome</keyword>
<dbReference type="AlphaFoldDB" id="A0A482VSG2"/>
<gene>
    <name evidence="2" type="ORF">BDFB_007718</name>
</gene>
<evidence type="ECO:0000256" key="1">
    <source>
        <dbReference type="SAM" id="MobiDB-lite"/>
    </source>
</evidence>
<dbReference type="SMR" id="A0A482VSG2"/>
<feature type="compositionally biased region" description="Basic and acidic residues" evidence="1">
    <location>
        <begin position="211"/>
        <end position="221"/>
    </location>
</feature>
<evidence type="ECO:0000313" key="2">
    <source>
        <dbReference type="EMBL" id="RZC35308.1"/>
    </source>
</evidence>
<protein>
    <submittedName>
        <fullName evidence="2">Uracil-DNA degrading factor</fullName>
    </submittedName>
</protein>
<feature type="compositionally biased region" description="Basic and acidic residues" evidence="1">
    <location>
        <begin position="193"/>
        <end position="203"/>
    </location>
</feature>
<dbReference type="EMBL" id="QDEB01072124">
    <property type="protein sequence ID" value="RZC35308.1"/>
    <property type="molecule type" value="Genomic_DNA"/>
</dbReference>
<feature type="region of interest" description="Disordered" evidence="1">
    <location>
        <begin position="193"/>
        <end position="239"/>
    </location>
</feature>
<name>A0A482VSG2_ASBVE</name>
<dbReference type="OrthoDB" id="8188991at2759"/>
<dbReference type="Gene3D" id="1.20.120.1250">
    <property type="entry name" value="Sulfhydryl oxidase R596, ORFan domain"/>
    <property type="match status" value="1"/>
</dbReference>
<reference evidence="2 3" key="1">
    <citation type="submission" date="2017-03" db="EMBL/GenBank/DDBJ databases">
        <title>Genome of the blue death feigning beetle - Asbolus verrucosus.</title>
        <authorList>
            <person name="Rider S.D."/>
        </authorList>
    </citation>
    <scope>NUCLEOTIDE SEQUENCE [LARGE SCALE GENOMIC DNA]</scope>
    <source>
        <strain evidence="2">Butters</strain>
        <tissue evidence="2">Head and leg muscle</tissue>
    </source>
</reference>
<organism evidence="2 3">
    <name type="scientific">Asbolus verrucosus</name>
    <name type="common">Desert ironclad beetle</name>
    <dbReference type="NCBI Taxonomy" id="1661398"/>
    <lineage>
        <taxon>Eukaryota</taxon>
        <taxon>Metazoa</taxon>
        <taxon>Ecdysozoa</taxon>
        <taxon>Arthropoda</taxon>
        <taxon>Hexapoda</taxon>
        <taxon>Insecta</taxon>
        <taxon>Pterygota</taxon>
        <taxon>Neoptera</taxon>
        <taxon>Endopterygota</taxon>
        <taxon>Coleoptera</taxon>
        <taxon>Polyphaga</taxon>
        <taxon>Cucujiformia</taxon>
        <taxon>Tenebrionidae</taxon>
        <taxon>Pimeliinae</taxon>
        <taxon>Asbolus</taxon>
    </lineage>
</organism>
<dbReference type="Proteomes" id="UP000292052">
    <property type="component" value="Unassembled WGS sequence"/>
</dbReference>
<accession>A0A482VSG2</accession>
<dbReference type="STRING" id="1661398.A0A482VSG2"/>
<comment type="caution">
    <text evidence="2">The sequence shown here is derived from an EMBL/GenBank/DDBJ whole genome shotgun (WGS) entry which is preliminary data.</text>
</comment>
<evidence type="ECO:0000313" key="3">
    <source>
        <dbReference type="Proteomes" id="UP000292052"/>
    </source>
</evidence>
<proteinExistence type="predicted"/>
<sequence length="239" mass="27357">MSESKPDTVPGLGFKDKEKALETIKNLEGRDPDYQKLAIKGLIGRAKRTLTLTKDKEKLQNINDAMAVFDEWLNNFEKNNLSKENRSYLPLNAIKALLPLKNQYSIEDSKADSFYKAYNEANGEYKNLRTVASGENESTWDIVRNAELKKLLKDIEENRPDLWKDELPTKEHMQVILWAYSPDASKIKKNVSKFEEKLGSEEKESSEESDWDNKGSKRKSDGDEDGSSDESPTKKKKSE</sequence>